<dbReference type="SMART" id="SM00469">
    <property type="entry name" value="WIF"/>
    <property type="match status" value="1"/>
</dbReference>
<keyword evidence="1" id="KW-0732">Signal</keyword>
<dbReference type="AlphaFoldDB" id="A0A2H1WK81"/>
<feature type="transmembrane region" description="Helical" evidence="3">
    <location>
        <begin position="152"/>
        <end position="177"/>
    </location>
</feature>
<protein>
    <submittedName>
        <fullName evidence="5">SFRICE_026628</fullName>
    </submittedName>
</protein>
<feature type="domain" description="WIF" evidence="4">
    <location>
        <begin position="1"/>
        <end position="125"/>
    </location>
</feature>
<dbReference type="InterPro" id="IPR003306">
    <property type="entry name" value="WIF"/>
</dbReference>
<evidence type="ECO:0000259" key="4">
    <source>
        <dbReference type="PROSITE" id="PS50814"/>
    </source>
</evidence>
<dbReference type="EMBL" id="ODYU01009173">
    <property type="protein sequence ID" value="SOQ53417.1"/>
    <property type="molecule type" value="Genomic_DNA"/>
</dbReference>
<sequence length="190" mass="20418">MYIVSGLDAELYYVREGVVNKYATGFTVPVPAHIADLEFMWQALGGRPLPYVMGIDYESRGAMLPPQVNISERGFVPTTLQTFRVRLPCTGVRSAEILVTMQLNISAPDRAHKDVRLIFKRNKICLKGLSTVVTHNETARLAGDASQTSGGVLFAAGGCAAAALALLTAAAAAGTLYKRGSKARHHDSIQ</sequence>
<reference evidence="5" key="1">
    <citation type="submission" date="2016-07" db="EMBL/GenBank/DDBJ databases">
        <authorList>
            <person name="Bretaudeau A."/>
        </authorList>
    </citation>
    <scope>NUCLEOTIDE SEQUENCE</scope>
    <source>
        <strain evidence="5">Rice</strain>
        <tissue evidence="5">Whole body</tissue>
    </source>
</reference>
<organism evidence="5">
    <name type="scientific">Spodoptera frugiperda</name>
    <name type="common">Fall armyworm</name>
    <dbReference type="NCBI Taxonomy" id="7108"/>
    <lineage>
        <taxon>Eukaryota</taxon>
        <taxon>Metazoa</taxon>
        <taxon>Ecdysozoa</taxon>
        <taxon>Arthropoda</taxon>
        <taxon>Hexapoda</taxon>
        <taxon>Insecta</taxon>
        <taxon>Pterygota</taxon>
        <taxon>Neoptera</taxon>
        <taxon>Endopterygota</taxon>
        <taxon>Lepidoptera</taxon>
        <taxon>Glossata</taxon>
        <taxon>Ditrysia</taxon>
        <taxon>Noctuoidea</taxon>
        <taxon>Noctuidae</taxon>
        <taxon>Amphipyrinae</taxon>
        <taxon>Spodoptera</taxon>
    </lineage>
</organism>
<keyword evidence="3" id="KW-1133">Transmembrane helix</keyword>
<dbReference type="PROSITE" id="PS50814">
    <property type="entry name" value="WIF"/>
    <property type="match status" value="1"/>
</dbReference>
<keyword evidence="2" id="KW-0325">Glycoprotein</keyword>
<proteinExistence type="predicted"/>
<dbReference type="Gene3D" id="2.60.40.2170">
    <property type="entry name" value="Wnt, WIF domain"/>
    <property type="match status" value="1"/>
</dbReference>
<dbReference type="InterPro" id="IPR038677">
    <property type="entry name" value="WIF_sf"/>
</dbReference>
<evidence type="ECO:0000256" key="1">
    <source>
        <dbReference type="ARBA" id="ARBA00022729"/>
    </source>
</evidence>
<name>A0A2H1WK81_SPOFR</name>
<keyword evidence="3" id="KW-0812">Transmembrane</keyword>
<dbReference type="OrthoDB" id="535945at2759"/>
<accession>A0A2H1WK81</accession>
<evidence type="ECO:0000256" key="3">
    <source>
        <dbReference type="SAM" id="Phobius"/>
    </source>
</evidence>
<evidence type="ECO:0000313" key="5">
    <source>
        <dbReference type="EMBL" id="SOQ53417.1"/>
    </source>
</evidence>
<keyword evidence="3" id="KW-0472">Membrane</keyword>
<gene>
    <name evidence="5" type="ORF">SFRICE_026628</name>
</gene>
<evidence type="ECO:0000256" key="2">
    <source>
        <dbReference type="ARBA" id="ARBA00023180"/>
    </source>
</evidence>
<dbReference type="Pfam" id="PF02019">
    <property type="entry name" value="WIF"/>
    <property type="match status" value="1"/>
</dbReference>